<accession>A0A8H3KW26</accession>
<dbReference type="OrthoDB" id="339325at2759"/>
<dbReference type="Proteomes" id="UP000615446">
    <property type="component" value="Unassembled WGS sequence"/>
</dbReference>
<sequence length="447" mass="52933">MSYINNELINAAINKAYSLTDYNIHDNIHKQYEFKKQIILSDESLTDNEKYEAIKLLNINYDEARICYDEGTKRVCENCNQECLAISYCELCVRNYLKENFSNWTSGNDVIDKLLRECQMNTVAPRLIPEWIPYNNFENIKYLTKGGFSEIYTADWIDGKYEEWDSKEQQLKRYGGQVVALKRLDNVGNINQNWLEEARLHLTISNKWNEIVQCYGLTQDPSSGNYMLVMNKVDVDLRKYLQQNYNKLTWSERIQIAVEYKNLMERCWDADPLKRPDTNTLLDEINELNLYYQNQPNEIQSEEYNNLEMNNFVNYTNSKKCIFTSKLYHFENLPEPRNATEAEQEVFHSKSYDFRIPNDIADFNKTSYENDSTSIYKLFKVNSKKLFSIFKSSSENDIQNDYKIESIQQQTMKYLNDNDYDEICNSPNLHSEEQDKLELPNGIDFIK</sequence>
<proteinExistence type="predicted"/>
<dbReference type="AlphaFoldDB" id="A0A8H3KW26"/>
<evidence type="ECO:0000259" key="1">
    <source>
        <dbReference type="Pfam" id="PF07714"/>
    </source>
</evidence>
<dbReference type="Gene3D" id="1.10.510.10">
    <property type="entry name" value="Transferase(Phosphotransferase) domain 1"/>
    <property type="match status" value="1"/>
</dbReference>
<dbReference type="EMBL" id="BLAL01000013">
    <property type="protein sequence ID" value="GES75028.1"/>
    <property type="molecule type" value="Genomic_DNA"/>
</dbReference>
<name>A0A8H3KW26_9GLOM</name>
<reference evidence="2" key="1">
    <citation type="submission" date="2019-10" db="EMBL/GenBank/DDBJ databases">
        <title>Conservation and host-specific expression of non-tandemly repeated heterogenous ribosome RNA gene in arbuscular mycorrhizal fungi.</title>
        <authorList>
            <person name="Maeda T."/>
            <person name="Kobayashi Y."/>
            <person name="Nakagawa T."/>
            <person name="Ezawa T."/>
            <person name="Yamaguchi K."/>
            <person name="Bino T."/>
            <person name="Nishimoto Y."/>
            <person name="Shigenobu S."/>
            <person name="Kawaguchi M."/>
        </authorList>
    </citation>
    <scope>NUCLEOTIDE SEQUENCE</scope>
    <source>
        <strain evidence="2">HR1</strain>
    </source>
</reference>
<comment type="caution">
    <text evidence="2">The sequence shown here is derived from an EMBL/GenBank/DDBJ whole genome shotgun (WGS) entry which is preliminary data.</text>
</comment>
<keyword evidence="2" id="KW-0808">Transferase</keyword>
<protein>
    <submittedName>
        <fullName evidence="2">Kinase-like domain-containing protein</fullName>
    </submittedName>
</protein>
<dbReference type="Pfam" id="PF07714">
    <property type="entry name" value="PK_Tyr_Ser-Thr"/>
    <property type="match status" value="1"/>
</dbReference>
<gene>
    <name evidence="2" type="ORF">RCL2_000248300</name>
</gene>
<evidence type="ECO:0000313" key="2">
    <source>
        <dbReference type="EMBL" id="GES75028.1"/>
    </source>
</evidence>
<dbReference type="Gene3D" id="3.30.200.20">
    <property type="entry name" value="Phosphorylase Kinase, domain 1"/>
    <property type="match status" value="1"/>
</dbReference>
<organism evidence="2 3">
    <name type="scientific">Rhizophagus clarus</name>
    <dbReference type="NCBI Taxonomy" id="94130"/>
    <lineage>
        <taxon>Eukaryota</taxon>
        <taxon>Fungi</taxon>
        <taxon>Fungi incertae sedis</taxon>
        <taxon>Mucoromycota</taxon>
        <taxon>Glomeromycotina</taxon>
        <taxon>Glomeromycetes</taxon>
        <taxon>Glomerales</taxon>
        <taxon>Glomeraceae</taxon>
        <taxon>Rhizophagus</taxon>
    </lineage>
</organism>
<dbReference type="SUPFAM" id="SSF56112">
    <property type="entry name" value="Protein kinase-like (PK-like)"/>
    <property type="match status" value="1"/>
</dbReference>
<evidence type="ECO:0000313" key="3">
    <source>
        <dbReference type="Proteomes" id="UP000615446"/>
    </source>
</evidence>
<dbReference type="InterPro" id="IPR011009">
    <property type="entry name" value="Kinase-like_dom_sf"/>
</dbReference>
<keyword evidence="2" id="KW-0418">Kinase</keyword>
<dbReference type="GO" id="GO:0004672">
    <property type="term" value="F:protein kinase activity"/>
    <property type="evidence" value="ECO:0007669"/>
    <property type="project" value="InterPro"/>
</dbReference>
<feature type="domain" description="Serine-threonine/tyrosine-protein kinase catalytic" evidence="1">
    <location>
        <begin position="140"/>
        <end position="258"/>
    </location>
</feature>
<dbReference type="InterPro" id="IPR001245">
    <property type="entry name" value="Ser-Thr/Tyr_kinase_cat_dom"/>
</dbReference>